<dbReference type="AlphaFoldDB" id="A0A914RZD7"/>
<accession>A0A914RZD7</accession>
<protein>
    <submittedName>
        <fullName evidence="2">Uncharacterized protein</fullName>
    </submittedName>
</protein>
<organism evidence="1 2">
    <name type="scientific">Parascaris equorum</name>
    <name type="common">Equine roundworm</name>
    <dbReference type="NCBI Taxonomy" id="6256"/>
    <lineage>
        <taxon>Eukaryota</taxon>
        <taxon>Metazoa</taxon>
        <taxon>Ecdysozoa</taxon>
        <taxon>Nematoda</taxon>
        <taxon>Chromadorea</taxon>
        <taxon>Rhabditida</taxon>
        <taxon>Spirurina</taxon>
        <taxon>Ascaridomorpha</taxon>
        <taxon>Ascaridoidea</taxon>
        <taxon>Ascarididae</taxon>
        <taxon>Parascaris</taxon>
    </lineage>
</organism>
<sequence>MEKLKEKRDEIALKRASGIVCSQIGQVISVGEDAEIKLAEVSALLTKTRNDLGQLDGCRYLYEKWEEEVRKTNCCPLCDRKYGSTQEATQLASKVSYLLCDFLPF</sequence>
<proteinExistence type="predicted"/>
<keyword evidence="1" id="KW-1185">Reference proteome</keyword>
<dbReference type="WBParaSite" id="PEQ_0000741501-mRNA-1">
    <property type="protein sequence ID" value="PEQ_0000741501-mRNA-1"/>
    <property type="gene ID" value="PEQ_0000741501"/>
</dbReference>
<name>A0A914RZD7_PAREQ</name>
<evidence type="ECO:0000313" key="1">
    <source>
        <dbReference type="Proteomes" id="UP000887564"/>
    </source>
</evidence>
<reference evidence="2" key="1">
    <citation type="submission" date="2022-11" db="UniProtKB">
        <authorList>
            <consortium name="WormBaseParasite"/>
        </authorList>
    </citation>
    <scope>IDENTIFICATION</scope>
</reference>
<dbReference type="Proteomes" id="UP000887564">
    <property type="component" value="Unplaced"/>
</dbReference>
<evidence type="ECO:0000313" key="2">
    <source>
        <dbReference type="WBParaSite" id="PEQ_0000741501-mRNA-1"/>
    </source>
</evidence>